<dbReference type="RefSeq" id="WP_282904206.1">
    <property type="nucleotide sequence ID" value="NZ_CP124855.1"/>
</dbReference>
<dbReference type="SUPFAM" id="SSF53474">
    <property type="entry name" value="alpha/beta-Hydrolases"/>
    <property type="match status" value="1"/>
</dbReference>
<protein>
    <submittedName>
        <fullName evidence="3">T9SS type A sorting domain-containing protein</fullName>
    </submittedName>
</protein>
<organism evidence="3 4">
    <name type="scientific">Chryseobacterium gotjawalense</name>
    <dbReference type="NCBI Taxonomy" id="3042315"/>
    <lineage>
        <taxon>Bacteria</taxon>
        <taxon>Pseudomonadati</taxon>
        <taxon>Bacteroidota</taxon>
        <taxon>Flavobacteriia</taxon>
        <taxon>Flavobacteriales</taxon>
        <taxon>Weeksellaceae</taxon>
        <taxon>Chryseobacterium group</taxon>
        <taxon>Chryseobacterium</taxon>
    </lineage>
</organism>
<accession>A0ABY8RA17</accession>
<dbReference type="InterPro" id="IPR026444">
    <property type="entry name" value="Secre_tail"/>
</dbReference>
<gene>
    <name evidence="3" type="ORF">QGN23_10205</name>
</gene>
<dbReference type="InterPro" id="IPR029058">
    <property type="entry name" value="AB_hydrolase_fold"/>
</dbReference>
<evidence type="ECO:0000259" key="2">
    <source>
        <dbReference type="Pfam" id="PF05057"/>
    </source>
</evidence>
<name>A0ABY8RA17_9FLAO</name>
<proteinExistence type="predicted"/>
<keyword evidence="1" id="KW-0732">Signal</keyword>
<reference evidence="3 4" key="1">
    <citation type="submission" date="2023-05" db="EMBL/GenBank/DDBJ databases">
        <title>Genomic insight into Chryseobacterium sp. wdc7 isolated forest soil (Gotjawal).</title>
        <authorList>
            <person name="Park S.-J."/>
        </authorList>
    </citation>
    <scope>NUCLEOTIDE SEQUENCE [LARGE SCALE GENOMIC DNA]</scope>
    <source>
        <strain evidence="4">wdc7</strain>
    </source>
</reference>
<dbReference type="NCBIfam" id="TIGR04183">
    <property type="entry name" value="Por_Secre_tail"/>
    <property type="match status" value="1"/>
</dbReference>
<dbReference type="Gene3D" id="3.40.50.1820">
    <property type="entry name" value="alpha/beta hydrolase"/>
    <property type="match status" value="1"/>
</dbReference>
<evidence type="ECO:0000313" key="4">
    <source>
        <dbReference type="Proteomes" id="UP001241656"/>
    </source>
</evidence>
<dbReference type="InterPro" id="IPR007751">
    <property type="entry name" value="DUF676_lipase-like"/>
</dbReference>
<sequence>MRKIYSLILLLGLQILYGQSFNWDIALSQIYTPVSGTSPKKVLLDKAPIFADLYNFNYPEYNTSNSDHFQQALTELNMASNNIFTNQNSFPDFIQICNTANEIPIGILSVKSSYLNYDEEDNSNGNLQLINNVFHPINSSVPNFIEKDLLVISPLFPAFSSLSNSYNFKIDASQFYQYINNVKKLDADFGDGVWRNLITDYLIQPSVSVNIPTSGVQKQKISFRTTLENGSQITTYSEILLSKKTDSVLLSKKTESCSISSLLKHRSTIADAVGVKGEIEYKIWYGNQNSTCNIRKPIIIVDGFDPGDKRRIDYNDCYEDDRCKYEGMKIETYGSLSKLMEYSEGSLIDKLNEKNFDVILVNLPYYNKIQNNPNSEVICAGADDIVRNAYTVASFIQKINSDLQTVSSSEKLVVVGPSMGGLITRYALAYLEKQGINHNTKVWVSMDSPHQGANIPLAIQEDIWFFAKMLKQNSADEQFTKTLHSPAAEQMLIDIVKNDGFPYKNQNNTTFLAYVKNNGVAGSDGFPVSYGIKNIAITNGSLSGVKNVNPKENFLHIKASAKIRLLGIRVGRKRIFRVNNYYMSNQGESLLLVQNQGRNPDKNVSNIDYTTTIISAWDSNGSMDAVPGGNTNSANDLKEQVNASLEGTNAFSFPISFGNWFILPALTTDKNLIIDRVIPSTKEAIIIPQTFIPMHSALDTSGFSDWYQPITKNISCSGQTRFDSFYGENFNMEHVSFTPNMVNWLLKSITEGIQDPYFPIESTQFNGSNIICENSTSTYSFPDPCKLPSTPTWSLSNTNAQIISSTASSVTLQGISNGLVILTATFQNGQTFTKKIWIGKPFFDVTQIDDPTYYNESHFYLDGGVNHPIESQGITNIKWTKVSANPSHVRLFAMQNNPEAWAMGDNNSWTMDIKVEATNACGTTEFFTTIMPPPALPCEIYNLVKDGETSNSYSVLRVIEPPCLSNKTVTSRQGDQYQITVANSLGIIVILKTGDTFDLSSFPTGMYVVNIQKDNQVIINQTLIKH</sequence>
<keyword evidence="4" id="KW-1185">Reference proteome</keyword>
<dbReference type="EMBL" id="CP124855">
    <property type="protein sequence ID" value="WHF50803.1"/>
    <property type="molecule type" value="Genomic_DNA"/>
</dbReference>
<dbReference type="Proteomes" id="UP001241656">
    <property type="component" value="Chromosome"/>
</dbReference>
<evidence type="ECO:0000313" key="3">
    <source>
        <dbReference type="EMBL" id="WHF50803.1"/>
    </source>
</evidence>
<feature type="domain" description="DUF676" evidence="2">
    <location>
        <begin position="396"/>
        <end position="482"/>
    </location>
</feature>
<evidence type="ECO:0000256" key="1">
    <source>
        <dbReference type="ARBA" id="ARBA00022729"/>
    </source>
</evidence>
<dbReference type="Pfam" id="PF05057">
    <property type="entry name" value="DUF676"/>
    <property type="match status" value="1"/>
</dbReference>